<dbReference type="InterPro" id="IPR046087">
    <property type="entry name" value="DUF6105"/>
</dbReference>
<evidence type="ECO:0000256" key="1">
    <source>
        <dbReference type="SAM" id="Phobius"/>
    </source>
</evidence>
<reference evidence="2" key="1">
    <citation type="journal article" date="2015" name="Nature">
        <title>Complex archaea that bridge the gap between prokaryotes and eukaryotes.</title>
        <authorList>
            <person name="Spang A."/>
            <person name="Saw J.H."/>
            <person name="Jorgensen S.L."/>
            <person name="Zaremba-Niedzwiedzka K."/>
            <person name="Martijn J."/>
            <person name="Lind A.E."/>
            <person name="van Eijk R."/>
            <person name="Schleper C."/>
            <person name="Guy L."/>
            <person name="Ettema T.J."/>
        </authorList>
    </citation>
    <scope>NUCLEOTIDE SEQUENCE</scope>
</reference>
<gene>
    <name evidence="2" type="ORF">LCGC14_0084040</name>
</gene>
<dbReference type="AlphaFoldDB" id="A0A0F9XYK9"/>
<comment type="caution">
    <text evidence="2">The sequence shown here is derived from an EMBL/GenBank/DDBJ whole genome shotgun (WGS) entry which is preliminary data.</text>
</comment>
<protein>
    <submittedName>
        <fullName evidence="2">Uncharacterized protein</fullName>
    </submittedName>
</protein>
<organism evidence="2">
    <name type="scientific">marine sediment metagenome</name>
    <dbReference type="NCBI Taxonomy" id="412755"/>
    <lineage>
        <taxon>unclassified sequences</taxon>
        <taxon>metagenomes</taxon>
        <taxon>ecological metagenomes</taxon>
    </lineage>
</organism>
<keyword evidence="1" id="KW-1133">Transmembrane helix</keyword>
<sequence length="115" mass="12827">MRKLLALWLGPLAFFWGWYFLSLNDLGGVFFSRALHDQVFNMYGTMLGIEPTAIPGMIAEALVVDSLILGAIVAFRKRRKIAAWWENRRASEPNAFAAPAYVAYGRSDESLSSAP</sequence>
<dbReference type="Pfam" id="PF19600">
    <property type="entry name" value="DUF6105"/>
    <property type="match status" value="1"/>
</dbReference>
<evidence type="ECO:0000313" key="2">
    <source>
        <dbReference type="EMBL" id="KKO04577.1"/>
    </source>
</evidence>
<feature type="transmembrane region" description="Helical" evidence="1">
    <location>
        <begin position="53"/>
        <end position="75"/>
    </location>
</feature>
<keyword evidence="1" id="KW-0472">Membrane</keyword>
<dbReference type="EMBL" id="LAZR01000022">
    <property type="protein sequence ID" value="KKO04577.1"/>
    <property type="molecule type" value="Genomic_DNA"/>
</dbReference>
<accession>A0A0F9XYK9</accession>
<proteinExistence type="predicted"/>
<keyword evidence="1" id="KW-0812">Transmembrane</keyword>
<name>A0A0F9XYK9_9ZZZZ</name>